<name>A0A5J9VZM2_9POAL</name>
<gene>
    <name evidence="1" type="ORF">EJB05_14629</name>
</gene>
<dbReference type="OrthoDB" id="5857966at2759"/>
<feature type="non-terminal residue" evidence="1">
    <location>
        <position position="1"/>
    </location>
</feature>
<dbReference type="Gramene" id="TVU41133">
    <property type="protein sequence ID" value="TVU41133"/>
    <property type="gene ID" value="EJB05_14629"/>
</dbReference>
<dbReference type="Proteomes" id="UP000324897">
    <property type="component" value="Chromosome 4"/>
</dbReference>
<protein>
    <recommendedName>
        <fullName evidence="3">Serine-threonine/tyrosine-protein kinase catalytic domain-containing protein</fullName>
    </recommendedName>
</protein>
<organism evidence="1 2">
    <name type="scientific">Eragrostis curvula</name>
    <name type="common">weeping love grass</name>
    <dbReference type="NCBI Taxonomy" id="38414"/>
    <lineage>
        <taxon>Eukaryota</taxon>
        <taxon>Viridiplantae</taxon>
        <taxon>Streptophyta</taxon>
        <taxon>Embryophyta</taxon>
        <taxon>Tracheophyta</taxon>
        <taxon>Spermatophyta</taxon>
        <taxon>Magnoliopsida</taxon>
        <taxon>Liliopsida</taxon>
        <taxon>Poales</taxon>
        <taxon>Poaceae</taxon>
        <taxon>PACMAD clade</taxon>
        <taxon>Chloridoideae</taxon>
        <taxon>Eragrostideae</taxon>
        <taxon>Eragrostidinae</taxon>
        <taxon>Eragrostis</taxon>
    </lineage>
</organism>
<evidence type="ECO:0000313" key="2">
    <source>
        <dbReference type="Proteomes" id="UP000324897"/>
    </source>
</evidence>
<keyword evidence="2" id="KW-1185">Reference proteome</keyword>
<dbReference type="Gene3D" id="1.10.510.10">
    <property type="entry name" value="Transferase(Phosphotransferase) domain 1"/>
    <property type="match status" value="1"/>
</dbReference>
<proteinExistence type="predicted"/>
<reference evidence="1 2" key="1">
    <citation type="journal article" date="2019" name="Sci. Rep.">
        <title>A high-quality genome of Eragrostis curvula grass provides insights into Poaceae evolution and supports new strategies to enhance forage quality.</title>
        <authorList>
            <person name="Carballo J."/>
            <person name="Santos B.A.C.M."/>
            <person name="Zappacosta D."/>
            <person name="Garbus I."/>
            <person name="Selva J.P."/>
            <person name="Gallo C.A."/>
            <person name="Diaz A."/>
            <person name="Albertini E."/>
            <person name="Caccamo M."/>
            <person name="Echenique V."/>
        </authorList>
    </citation>
    <scope>NUCLEOTIDE SEQUENCE [LARGE SCALE GENOMIC DNA]</scope>
    <source>
        <strain evidence="2">cv. Victoria</strain>
        <tissue evidence="1">Leaf</tissue>
    </source>
</reference>
<accession>A0A5J9VZM2</accession>
<comment type="caution">
    <text evidence="1">The sequence shown here is derived from an EMBL/GenBank/DDBJ whole genome shotgun (WGS) entry which is preliminary data.</text>
</comment>
<dbReference type="EMBL" id="RWGY01000007">
    <property type="protein sequence ID" value="TVU41133.1"/>
    <property type="molecule type" value="Genomic_DNA"/>
</dbReference>
<evidence type="ECO:0008006" key="3">
    <source>
        <dbReference type="Google" id="ProtNLM"/>
    </source>
</evidence>
<evidence type="ECO:0000313" key="1">
    <source>
        <dbReference type="EMBL" id="TVU41133.1"/>
    </source>
</evidence>
<dbReference type="AlphaFoldDB" id="A0A5J9VZM2"/>
<sequence>MELLERMCKVAFWCVQQQPTARPSMGDVVKLLEREMDIDPPANPFQQVLASPMVVAKGGKWREHDDGGSFKW</sequence>